<comment type="caution">
    <text evidence="3">The sequence shown here is derived from an EMBL/GenBank/DDBJ whole genome shotgun (WGS) entry which is preliminary data.</text>
</comment>
<feature type="coiled-coil region" evidence="1">
    <location>
        <begin position="612"/>
        <end position="860"/>
    </location>
</feature>
<feature type="coiled-coil region" evidence="1">
    <location>
        <begin position="440"/>
        <end position="502"/>
    </location>
</feature>
<organism evidence="3 4">
    <name type="scientific">Blepharisma stoltei</name>
    <dbReference type="NCBI Taxonomy" id="1481888"/>
    <lineage>
        <taxon>Eukaryota</taxon>
        <taxon>Sar</taxon>
        <taxon>Alveolata</taxon>
        <taxon>Ciliophora</taxon>
        <taxon>Postciliodesmatophora</taxon>
        <taxon>Heterotrichea</taxon>
        <taxon>Heterotrichida</taxon>
        <taxon>Blepharismidae</taxon>
        <taxon>Blepharisma</taxon>
    </lineage>
</organism>
<dbReference type="PANTHER" id="PTHR23159">
    <property type="entry name" value="CENTROSOMAL PROTEIN 2"/>
    <property type="match status" value="1"/>
</dbReference>
<feature type="coiled-coil region" evidence="1">
    <location>
        <begin position="84"/>
        <end position="115"/>
    </location>
</feature>
<evidence type="ECO:0000313" key="3">
    <source>
        <dbReference type="EMBL" id="CAG9321510.1"/>
    </source>
</evidence>
<dbReference type="Proteomes" id="UP001162131">
    <property type="component" value="Unassembled WGS sequence"/>
</dbReference>
<reference evidence="3" key="1">
    <citation type="submission" date="2021-09" db="EMBL/GenBank/DDBJ databases">
        <authorList>
            <consortium name="AG Swart"/>
            <person name="Singh M."/>
            <person name="Singh A."/>
            <person name="Seah K."/>
            <person name="Emmerich C."/>
        </authorList>
    </citation>
    <scope>NUCLEOTIDE SEQUENCE</scope>
    <source>
        <strain evidence="3">ATCC30299</strain>
    </source>
</reference>
<feature type="coiled-coil region" evidence="1">
    <location>
        <begin position="1014"/>
        <end position="1146"/>
    </location>
</feature>
<sequence>MRNQIKKKKETHQQQKIVNGNEAEMDENESVIIGLQSKLMALEQKYIDFAGRCACILEENKSQMGRETKGEKIVDTFDDLFEENKKIQSDLDFVIDEKDNLKKDKNSQLKKIEAKIYELCMNDNEKRKTARGIVNEIKLMINLQENNEGIKRKFEEELHRVKEKYFKAVKAKDAEILKLKKEKDVFDKTIRELHKQARDLKSWQEMAAKAKTQTDFCRWTEGSRPASRCESTDLKKFRPNTPGGSFSRSTLAGSPLPISHIRKNSKELLKSYFPQTKEFSPLRLSRSSTPASRSVSPQNREFHKIKKQLNETKQKLDKITQERDNFKAWKTSHTRTQSFSSTGSYWHEFDKKKLNETVGLIKAKANTIIKGAKNYIDASVRAQRAILNSEFNKSETIEKAGNLKAKLRQIIRDFESDKFLQSLDKGSDKNLDFWQENEDITILEGEMQKEKEKNEEYLKIIDEKNKEKESILRELEKMKDEVDEKEKNVKDLKEQNMMIKMTMKNMREIFQEAPRGNLDNAENNKMITDLKNILMSEVLRYYKKFDDFSDKICQAIIKREAQLVKVEESLNKIKSYWIESVSENSKNSKNISFIDELLEANKALKESQILNEEKFKKQINDLASKISGLENEKYALENELLTIKEKQIKESSNQTSYQLKQKAQEIERLSQLNIELKNEINILENQLQDSKTEYESKNHQLEKEMKIKIDAFENQIKFQKNEFSKLEKELKQTSHNMQNSNKNLEKENDLLRSDYELKINDYKEDLNKKEAEIIEKDIIIEELNENINNLENRLKCNNLEAEEKIHNLNTKIFELNKLLHSNRNKSEEKSDLQASAIEENEELKSQINSICLELNEATKSLQKEKTINKDTKIALNELSDKIFKVPREKEETSSELNIKIKQLEKEKLQISSEYIEKIENINKEFEADKKRLTDENSKLQNEIKDFINSSPNNTLDISNNIEEIAEIINEITDSAYSESDIVSNFPDILLEIKGEYLEVFDRNSQLEKFCKKFVEDTNAKLKFLEDEKSSILAREKELKEQVEDLKILNYETTKLLDEAKLNLAQLEDDLENEKSLSLKLNEENDAFNNILDENSKATQELNQEIKDLKQKNFQVLNDYTNQRSVIEKLTEEKEYLEQRLQSAIATTQLSGNQLRENNLQLQSQVALLESSNNSFAKMKLQLESKNSRLEFENSEYAKIIEEKNKNIKNNMQKITQQDSEIQKLKHKFEKAANDCENEKKKNIEMLSRIQNEEITYQTNLTSLENELRAARQERRSSFRKMSAPLQEPSGEGFQFRSSNIKLFVDTSAEGLKQKDSEEKVSEKLLSLIKQLENLIEKNYDRKIPEPLVALFNKYASKLQSANIDHDIDIISAESPNKSNYPQLSNESPTSLVREVDSISVDSQEANYRTHFKILEQKSMIDELNKKLLNKKRKLIATSELTKALKDNIKDLQSRSLDVENLRNSLLSLMKLLPPLNIESQAIIQTIKSQLNLLDKPDQSEGSIKIEKKGRWNIFG</sequence>
<keyword evidence="4" id="KW-1185">Reference proteome</keyword>
<protein>
    <recommendedName>
        <fullName evidence="5">GRIP domain-containing protein</fullName>
    </recommendedName>
</protein>
<name>A0AAU9J8J8_9CILI</name>
<evidence type="ECO:0000256" key="1">
    <source>
        <dbReference type="SAM" id="Coils"/>
    </source>
</evidence>
<dbReference type="PANTHER" id="PTHR23159:SF31">
    <property type="entry name" value="CENTROSOME-ASSOCIATED PROTEIN CEP250 ISOFORM X1"/>
    <property type="match status" value="1"/>
</dbReference>
<evidence type="ECO:0000313" key="4">
    <source>
        <dbReference type="Proteomes" id="UP001162131"/>
    </source>
</evidence>
<evidence type="ECO:0000256" key="2">
    <source>
        <dbReference type="SAM" id="MobiDB-lite"/>
    </source>
</evidence>
<feature type="compositionally biased region" description="Basic residues" evidence="2">
    <location>
        <begin position="1"/>
        <end position="10"/>
    </location>
</feature>
<feature type="coiled-coil region" evidence="1">
    <location>
        <begin position="893"/>
        <end position="949"/>
    </location>
</feature>
<gene>
    <name evidence="3" type="ORF">BSTOLATCC_MIC28790</name>
</gene>
<feature type="region of interest" description="Disordered" evidence="2">
    <location>
        <begin position="233"/>
        <end position="253"/>
    </location>
</feature>
<proteinExistence type="predicted"/>
<feature type="coiled-coil region" evidence="1">
    <location>
        <begin position="1182"/>
        <end position="1280"/>
    </location>
</feature>
<dbReference type="EMBL" id="CAJZBQ010000028">
    <property type="protein sequence ID" value="CAG9321510.1"/>
    <property type="molecule type" value="Genomic_DNA"/>
</dbReference>
<feature type="region of interest" description="Disordered" evidence="2">
    <location>
        <begin position="1"/>
        <end position="22"/>
    </location>
</feature>
<keyword evidence="1" id="KW-0175">Coiled coil</keyword>
<feature type="compositionally biased region" description="Polar residues" evidence="2">
    <location>
        <begin position="242"/>
        <end position="252"/>
    </location>
</feature>
<accession>A0AAU9J8J8</accession>
<feature type="region of interest" description="Disordered" evidence="2">
    <location>
        <begin position="283"/>
        <end position="302"/>
    </location>
</feature>
<feature type="compositionally biased region" description="Low complexity" evidence="2">
    <location>
        <begin position="283"/>
        <end position="297"/>
    </location>
</feature>
<evidence type="ECO:0008006" key="5">
    <source>
        <dbReference type="Google" id="ProtNLM"/>
    </source>
</evidence>